<dbReference type="InterPro" id="IPR051393">
    <property type="entry name" value="ABC_transporter_permease"/>
</dbReference>
<dbReference type="EMBL" id="JBHSLN010000072">
    <property type="protein sequence ID" value="MFC5298517.1"/>
    <property type="molecule type" value="Genomic_DNA"/>
</dbReference>
<keyword evidence="2 7" id="KW-0813">Transport</keyword>
<sequence length="324" mass="35146">MSTSPTAPERSRKEAPTSVTSLPPLSAERLAARRRRLRRGYGLFALFAFPNLALIAVFAYWPIIANLYLSLTSWDFISPEPLFVGLTNYTSMLVSPSFHKVLWVSLVWVVVVVGISLVLGVLLAALFSKKLPGTSVATGIVFTPHVVSGAAIAVVWLFIFDPNYGLARVVFNLVGADSPSWTTDADWALPALLIVSIWKGVGFVSIVYLAGIQGLPTDVLEAAELDGANSFQTFTRVILPLLSPTTFFLVITQTIGAFQAFDLIAVMTNGGPASSTTTLSWFIYEQAFSRSNVGLSAAAGTVMFVILMVITALQFRFVEKKVHY</sequence>
<dbReference type="InterPro" id="IPR000515">
    <property type="entry name" value="MetI-like"/>
</dbReference>
<comment type="subcellular location">
    <subcellularLocation>
        <location evidence="1 7">Cell membrane</location>
        <topology evidence="1 7">Multi-pass membrane protein</topology>
    </subcellularLocation>
</comment>
<dbReference type="SUPFAM" id="SSF161098">
    <property type="entry name" value="MetI-like"/>
    <property type="match status" value="1"/>
</dbReference>
<comment type="similarity">
    <text evidence="7">Belongs to the binding-protein-dependent transport system permease family.</text>
</comment>
<dbReference type="CDD" id="cd06261">
    <property type="entry name" value="TM_PBP2"/>
    <property type="match status" value="1"/>
</dbReference>
<evidence type="ECO:0000256" key="7">
    <source>
        <dbReference type="RuleBase" id="RU363032"/>
    </source>
</evidence>
<evidence type="ECO:0000256" key="2">
    <source>
        <dbReference type="ARBA" id="ARBA00022448"/>
    </source>
</evidence>
<feature type="transmembrane region" description="Helical" evidence="7">
    <location>
        <begin position="293"/>
        <end position="315"/>
    </location>
</feature>
<proteinExistence type="inferred from homology"/>
<dbReference type="PANTHER" id="PTHR30193:SF37">
    <property type="entry name" value="INNER MEMBRANE ABC TRANSPORTER PERMEASE PROTEIN YCJO"/>
    <property type="match status" value="1"/>
</dbReference>
<feature type="transmembrane region" description="Helical" evidence="7">
    <location>
        <begin position="187"/>
        <end position="210"/>
    </location>
</feature>
<keyword evidence="3" id="KW-1003">Cell membrane</keyword>
<feature type="transmembrane region" description="Helical" evidence="7">
    <location>
        <begin position="237"/>
        <end position="261"/>
    </location>
</feature>
<dbReference type="Proteomes" id="UP001595937">
    <property type="component" value="Unassembled WGS sequence"/>
</dbReference>
<evidence type="ECO:0000313" key="10">
    <source>
        <dbReference type="EMBL" id="MFC5298517.1"/>
    </source>
</evidence>
<feature type="region of interest" description="Disordered" evidence="8">
    <location>
        <begin position="1"/>
        <end position="20"/>
    </location>
</feature>
<dbReference type="GeneID" id="303299229"/>
<gene>
    <name evidence="10" type="ORF">ACFPK8_13460</name>
</gene>
<dbReference type="InterPro" id="IPR035906">
    <property type="entry name" value="MetI-like_sf"/>
</dbReference>
<dbReference type="PANTHER" id="PTHR30193">
    <property type="entry name" value="ABC TRANSPORTER PERMEASE PROTEIN"/>
    <property type="match status" value="1"/>
</dbReference>
<name>A0ABW0FGH8_9MICO</name>
<keyword evidence="11" id="KW-1185">Reference proteome</keyword>
<evidence type="ECO:0000256" key="1">
    <source>
        <dbReference type="ARBA" id="ARBA00004651"/>
    </source>
</evidence>
<keyword evidence="5 7" id="KW-1133">Transmembrane helix</keyword>
<evidence type="ECO:0000256" key="8">
    <source>
        <dbReference type="SAM" id="MobiDB-lite"/>
    </source>
</evidence>
<keyword evidence="6 7" id="KW-0472">Membrane</keyword>
<accession>A0ABW0FGH8</accession>
<evidence type="ECO:0000256" key="6">
    <source>
        <dbReference type="ARBA" id="ARBA00023136"/>
    </source>
</evidence>
<evidence type="ECO:0000313" key="11">
    <source>
        <dbReference type="Proteomes" id="UP001595937"/>
    </source>
</evidence>
<dbReference type="Gene3D" id="1.10.3720.10">
    <property type="entry name" value="MetI-like"/>
    <property type="match status" value="1"/>
</dbReference>
<feature type="transmembrane region" description="Helical" evidence="7">
    <location>
        <begin position="101"/>
        <end position="127"/>
    </location>
</feature>
<dbReference type="RefSeq" id="WP_193116474.1">
    <property type="nucleotide sequence ID" value="NZ_BAAAIR010000100.1"/>
</dbReference>
<keyword evidence="4 7" id="KW-0812">Transmembrane</keyword>
<protein>
    <submittedName>
        <fullName evidence="10">Carbohydrate ABC transporter permease</fullName>
    </submittedName>
</protein>
<evidence type="ECO:0000256" key="5">
    <source>
        <dbReference type="ARBA" id="ARBA00022989"/>
    </source>
</evidence>
<dbReference type="PROSITE" id="PS50928">
    <property type="entry name" value="ABC_TM1"/>
    <property type="match status" value="1"/>
</dbReference>
<feature type="domain" description="ABC transmembrane type-1" evidence="9">
    <location>
        <begin position="102"/>
        <end position="314"/>
    </location>
</feature>
<reference evidence="11" key="1">
    <citation type="journal article" date="2019" name="Int. J. Syst. Evol. Microbiol.">
        <title>The Global Catalogue of Microorganisms (GCM) 10K type strain sequencing project: providing services to taxonomists for standard genome sequencing and annotation.</title>
        <authorList>
            <consortium name="The Broad Institute Genomics Platform"/>
            <consortium name="The Broad Institute Genome Sequencing Center for Infectious Disease"/>
            <person name="Wu L."/>
            <person name="Ma J."/>
        </authorList>
    </citation>
    <scope>NUCLEOTIDE SEQUENCE [LARGE SCALE GENOMIC DNA]</scope>
    <source>
        <strain evidence="11">CGMCC 1.16455</strain>
    </source>
</reference>
<organism evidence="10 11">
    <name type="scientific">Brachybacterium tyrofermentans</name>
    <dbReference type="NCBI Taxonomy" id="47848"/>
    <lineage>
        <taxon>Bacteria</taxon>
        <taxon>Bacillati</taxon>
        <taxon>Actinomycetota</taxon>
        <taxon>Actinomycetes</taxon>
        <taxon>Micrococcales</taxon>
        <taxon>Dermabacteraceae</taxon>
        <taxon>Brachybacterium</taxon>
    </lineage>
</organism>
<evidence type="ECO:0000256" key="4">
    <source>
        <dbReference type="ARBA" id="ARBA00022692"/>
    </source>
</evidence>
<comment type="caution">
    <text evidence="10">The sequence shown here is derived from an EMBL/GenBank/DDBJ whole genome shotgun (WGS) entry which is preliminary data.</text>
</comment>
<evidence type="ECO:0000256" key="3">
    <source>
        <dbReference type="ARBA" id="ARBA00022475"/>
    </source>
</evidence>
<evidence type="ECO:0000259" key="9">
    <source>
        <dbReference type="PROSITE" id="PS50928"/>
    </source>
</evidence>
<dbReference type="Pfam" id="PF00528">
    <property type="entry name" value="BPD_transp_1"/>
    <property type="match status" value="1"/>
</dbReference>
<feature type="transmembrane region" description="Helical" evidence="7">
    <location>
        <begin position="43"/>
        <end position="64"/>
    </location>
</feature>
<feature type="transmembrane region" description="Helical" evidence="7">
    <location>
        <begin position="139"/>
        <end position="159"/>
    </location>
</feature>